<organism evidence="6 7">
    <name type="scientific">Flammeovirga agarivorans</name>
    <dbReference type="NCBI Taxonomy" id="2726742"/>
    <lineage>
        <taxon>Bacteria</taxon>
        <taxon>Pseudomonadati</taxon>
        <taxon>Bacteroidota</taxon>
        <taxon>Cytophagia</taxon>
        <taxon>Cytophagales</taxon>
        <taxon>Flammeovirgaceae</taxon>
        <taxon>Flammeovirga</taxon>
    </lineage>
</organism>
<dbReference type="RefSeq" id="WP_168881991.1">
    <property type="nucleotide sequence ID" value="NZ_JABAIL010000002.1"/>
</dbReference>
<dbReference type="Pfam" id="PF13290">
    <property type="entry name" value="CHB_HEX_C_1"/>
    <property type="match status" value="4"/>
</dbReference>
<dbReference type="InterPro" id="IPR026444">
    <property type="entry name" value="Secre_tail"/>
</dbReference>
<evidence type="ECO:0000256" key="1">
    <source>
        <dbReference type="ARBA" id="ARBA00022801"/>
    </source>
</evidence>
<feature type="signal peptide" evidence="3">
    <location>
        <begin position="1"/>
        <end position="25"/>
    </location>
</feature>
<dbReference type="EMBL" id="JABAIL010000002">
    <property type="protein sequence ID" value="NLR91298.1"/>
    <property type="molecule type" value="Genomic_DNA"/>
</dbReference>
<accession>A0A7X8SJJ6</accession>
<dbReference type="SUPFAM" id="SSF51445">
    <property type="entry name" value="(Trans)glycosidases"/>
    <property type="match status" value="2"/>
</dbReference>
<comment type="caution">
    <text evidence="6">The sequence shown here is derived from an EMBL/GenBank/DDBJ whole genome shotgun (WGS) entry which is preliminary data.</text>
</comment>
<dbReference type="SUPFAM" id="SSF51011">
    <property type="entry name" value="Glycosyl hydrolase domain"/>
    <property type="match status" value="1"/>
</dbReference>
<sequence>MKKLTKGVIGMLCYLLCLSYQSAFAQQADGTEVYLQGFHWESADAEKMDWWANLDSKVTAIKAADIDGVWLPPSSDAADRAGYLPRKWYDLNSNYGTQQELIDLIAHLKSEGIISIADIVINHRVGCTNWADFCEPALGCNAITQDDEVNEQFPGQGCGDWDTGTPYSAARDINHNDNETRQAIKDWMNWLISDIGYAGWRYDFVHGFGAGFFAEYNNATSPYISIGENWTGDTQAIVNWMDGAQGTSTAFDFPLKFALHEAMTGNYGALNNGGKMPGIAGVWPQNSVTFLENHDTEPVRQGDHPGSAFPNDPSSNSQILQGYAYILTHAGSPMVFYSHLFEYGLYDDIANMVALRKANGIHSTSAVSIQQADGSGYAAIIDDKVAVRLGNTNWSPSGSGWVLQSDGLNYAIWDKGTGVNQSPIVTINPQVSQSDNPLEVELTVSDDRDTQLDIFYTLDGTTPSVSSTKYNGTFMLASTTTVKAISFDADGRSGYDEKKFYIGEQLPEMSVYVRKPSGWGTLYAHHWAAVPAGVVDDTEWPGVTMQKVDGTASWYKITLAGAESASFVFHDYNANQDEDVTISGSSWYDGGVVTSTCPGDCPPIDEDVTVEVNIAPSSTSFDNQIEVALSGTQGATIHYTLDGTTPSSSSESYTSPIIITETTTVKALAVFGENTSEVITATYSKNDIIEDDKPIAKTSGFTWDNATVYFTMTDRFYDGDPSNNNSYGRGMNGNGQGYTDDSSAGEFHGGDLKGMTAKLKEGYFESIGVNAIWITSPVEQMHGWVGGSSDGSFRHYGYHGYYAMDWTEIDQNMGTEADFQEFIDEAHSRGIRIVVDVVMNHTGYVTMHDMEQYNYGTVDPAWRSWQPSGSESWHSYHEKFINYANGGTWMTNYWGSDWMRHPDIEGYDDCSSGGGIDNCVGFLPDLKTEDIAPVNIPPILVNKWSQEGTLSQKTAELDAFFNKTGLPRVVSNYMIFWLTDWVRKYGIDGFRIDTAKHVELERWSRLKQYAIAALKDWKAEHPDQAMDDEEFWMTAEVWGHGKNKSEYHTVGEFNSVINFNLKNDARVKSRDASSLESLFTEYATINDDPTWNSLSYLSSHDVAPLFDRNSLKAAAPAFLLLPGGIQIFYGDESGRPSGNWADEEQNTRSDMNWGNFDNAQHEVWKKLGTFRRDHPAVGAGTHQKIGDAPYTFVRDYNNQEKSIADRVIVAVGASGNVEFNVGDYYMEGDTIVDHYTGATDVVTNGKVQFTADAEGIILLYNRNYVFVSRPVVSISPDSQYDPNSITVSISAVDADDPNPTIYYTTEENADASNYLNWNVYTASFDLTASATVTAVAVNAEGRSGSASKKYAIGQIDPINIYYYKPAAWGNANMHHFDATPVGVTEDTVWPGVSMTPIGEGWYHATVTALSTGIVFNDNGGAQSDDLSRDRDGWYKDGQWTDTCPGNCPGEQPPTVAISPNGGNYPEGNVSVGISATNDGIIYYTIDGTTPTTSSSVYQGSIAITGSELDEVTVKAIAVNEVGTSSEVEATFTFRQISTHIVYVKNYTHIYYWDVEEGGVVTEANPVQWPGIALEDASELGSGWKKITIEGGTCSNVIFNNSGSAQTGDLSTCGNEGKGYDNGVWVEIGEDTTSPTLGMTPSSSFSGQGVVTITASDNRTTSPQIFYTIDGSSPTTSSLSGNGTVEITLTEVGQHTVKAFAQDDAGNVSEVQSTTYTVEEVIGGFKVYFQGAENPLIHYWNAEPVGSIASTTWPGVSLTAGTDGWWYFEFPSNVTSVNLLFHNNSGYKSADLSRDKDGWYRNGQWYDVKPVDPTGLTVHFKSGWGDATKIHYWNASNGDASAWPGENMISEGNGWYRYTIEGATSANLLFHNGSGSQTSDLFRDIEGWYKDGVWYNTNPEDSGARLITALPLEEEIELNVFPTMVDHELSVKLKLPFAQDIALFMYDLNGHLLEKKEYNNVAQGAHVFQLDMKDFTTGVYIIRMSLNDELITKKIIKK</sequence>
<gene>
    <name evidence="6" type="ORF">HGP29_08775</name>
</gene>
<evidence type="ECO:0000256" key="2">
    <source>
        <dbReference type="ARBA" id="ARBA00023295"/>
    </source>
</evidence>
<dbReference type="InterPro" id="IPR006047">
    <property type="entry name" value="GH13_cat_dom"/>
</dbReference>
<keyword evidence="3" id="KW-0732">Signal</keyword>
<dbReference type="Proteomes" id="UP000585050">
    <property type="component" value="Unassembled WGS sequence"/>
</dbReference>
<proteinExistence type="predicted"/>
<feature type="domain" description="Glycosyl hydrolase family 13 catalytic" evidence="4">
    <location>
        <begin position="32"/>
        <end position="356"/>
    </location>
</feature>
<dbReference type="PANTHER" id="PTHR10357">
    <property type="entry name" value="ALPHA-AMYLASE FAMILY MEMBER"/>
    <property type="match status" value="1"/>
</dbReference>
<dbReference type="Pfam" id="PF07821">
    <property type="entry name" value="Alpha-amyl_C2"/>
    <property type="match status" value="1"/>
</dbReference>
<dbReference type="Pfam" id="PF00128">
    <property type="entry name" value="Alpha-amylase"/>
    <property type="match status" value="3"/>
</dbReference>
<feature type="chain" id="PRO_5031340302" evidence="3">
    <location>
        <begin position="26"/>
        <end position="1997"/>
    </location>
</feature>
<evidence type="ECO:0000313" key="6">
    <source>
        <dbReference type="EMBL" id="NLR91298.1"/>
    </source>
</evidence>
<dbReference type="InterPro" id="IPR059177">
    <property type="entry name" value="GH29D-like_dom"/>
</dbReference>
<dbReference type="NCBIfam" id="TIGR04183">
    <property type="entry name" value="Por_Secre_tail"/>
    <property type="match status" value="1"/>
</dbReference>
<dbReference type="Gene3D" id="2.60.40.1180">
    <property type="entry name" value="Golgi alpha-mannosidase II"/>
    <property type="match status" value="1"/>
</dbReference>
<evidence type="ECO:0000256" key="3">
    <source>
        <dbReference type="SAM" id="SignalP"/>
    </source>
</evidence>
<dbReference type="Gene3D" id="3.30.1920.20">
    <property type="match status" value="1"/>
</dbReference>
<dbReference type="SMART" id="SM00810">
    <property type="entry name" value="Alpha-amyl_C2"/>
    <property type="match status" value="1"/>
</dbReference>
<dbReference type="SMART" id="SM00642">
    <property type="entry name" value="Aamy"/>
    <property type="match status" value="2"/>
</dbReference>
<feature type="domain" description="Glycosyl hydrolase family 13 catalytic" evidence="4">
    <location>
        <begin position="710"/>
        <end position="1171"/>
    </location>
</feature>
<dbReference type="InterPro" id="IPR031965">
    <property type="entry name" value="CBM26"/>
</dbReference>
<dbReference type="PANTHER" id="PTHR10357:SF209">
    <property type="entry name" value="PERIPLASMIC ALPHA-AMYLASE"/>
    <property type="match status" value="1"/>
</dbReference>
<evidence type="ECO:0000259" key="4">
    <source>
        <dbReference type="SMART" id="SM00642"/>
    </source>
</evidence>
<dbReference type="GO" id="GO:0004556">
    <property type="term" value="F:alpha-amylase activity"/>
    <property type="evidence" value="ECO:0007669"/>
    <property type="project" value="InterPro"/>
</dbReference>
<name>A0A7X8SJJ6_9BACT</name>
<evidence type="ECO:0000259" key="5">
    <source>
        <dbReference type="SMART" id="SM00810"/>
    </source>
</evidence>
<evidence type="ECO:0000313" key="7">
    <source>
        <dbReference type="Proteomes" id="UP000585050"/>
    </source>
</evidence>
<dbReference type="InterPro" id="IPR013780">
    <property type="entry name" value="Glyco_hydro_b"/>
</dbReference>
<reference evidence="6 7" key="1">
    <citation type="submission" date="2020-04" db="EMBL/GenBank/DDBJ databases">
        <title>Flammeovirga sp. SR4, a novel species isolated from seawater.</title>
        <authorList>
            <person name="Wang X."/>
        </authorList>
    </citation>
    <scope>NUCLEOTIDE SEQUENCE [LARGE SCALE GENOMIC DNA]</scope>
    <source>
        <strain evidence="6 7">SR4</strain>
    </source>
</reference>
<dbReference type="Gene3D" id="2.60.40.10">
    <property type="entry name" value="Immunoglobulins"/>
    <property type="match status" value="5"/>
</dbReference>
<keyword evidence="7" id="KW-1185">Reference proteome</keyword>
<dbReference type="InterPro" id="IPR013783">
    <property type="entry name" value="Ig-like_fold"/>
</dbReference>
<dbReference type="Gene3D" id="3.20.20.80">
    <property type="entry name" value="Glycosidases"/>
    <property type="match status" value="3"/>
</dbReference>
<dbReference type="CDD" id="cd11314">
    <property type="entry name" value="AmyAc_arch_bac_plant_AmyA"/>
    <property type="match status" value="1"/>
</dbReference>
<dbReference type="GO" id="GO:0005509">
    <property type="term" value="F:calcium ion binding"/>
    <property type="evidence" value="ECO:0007669"/>
    <property type="project" value="InterPro"/>
</dbReference>
<keyword evidence="1" id="KW-0378">Hydrolase</keyword>
<feature type="domain" description="Alpha-amylase C-terminal beta-sheet" evidence="5">
    <location>
        <begin position="357"/>
        <end position="415"/>
    </location>
</feature>
<dbReference type="Pfam" id="PF16738">
    <property type="entry name" value="CBM26"/>
    <property type="match status" value="5"/>
</dbReference>
<dbReference type="GO" id="GO:0009313">
    <property type="term" value="P:oligosaccharide catabolic process"/>
    <property type="evidence" value="ECO:0007669"/>
    <property type="project" value="TreeGrafter"/>
</dbReference>
<keyword evidence="2" id="KW-0326">Glycosidase</keyword>
<protein>
    <submittedName>
        <fullName evidence="6">Starch-binding protein</fullName>
    </submittedName>
</protein>
<dbReference type="InterPro" id="IPR012850">
    <property type="entry name" value="A-amylase_bs_C"/>
</dbReference>
<dbReference type="InterPro" id="IPR017853">
    <property type="entry name" value="GH"/>
</dbReference>